<dbReference type="Proteomes" id="UP000194885">
    <property type="component" value="Unassembled WGS sequence"/>
</dbReference>
<protein>
    <recommendedName>
        <fullName evidence="3">CAAX prenyl protease 2/Lysostaphin resistance protein A-like domain-containing protein</fullName>
    </recommendedName>
</protein>
<evidence type="ECO:0000259" key="3">
    <source>
        <dbReference type="Pfam" id="PF02517"/>
    </source>
</evidence>
<accession>A0A242AMU0</accession>
<name>A0A242AMU0_ENTFC</name>
<evidence type="ECO:0000256" key="1">
    <source>
        <dbReference type="ARBA" id="ARBA00009067"/>
    </source>
</evidence>
<dbReference type="RefSeq" id="WP_086324067.1">
    <property type="nucleotide sequence ID" value="NZ_NGKW01000042.1"/>
</dbReference>
<evidence type="ECO:0000313" key="4">
    <source>
        <dbReference type="EMBL" id="OTN82267.1"/>
    </source>
</evidence>
<dbReference type="Pfam" id="PF02517">
    <property type="entry name" value="Rce1-like"/>
    <property type="match status" value="1"/>
</dbReference>
<organism evidence="4 5">
    <name type="scientific">Enterococcus faecium</name>
    <name type="common">Streptococcus faecium</name>
    <dbReference type="NCBI Taxonomy" id="1352"/>
    <lineage>
        <taxon>Bacteria</taxon>
        <taxon>Bacillati</taxon>
        <taxon>Bacillota</taxon>
        <taxon>Bacilli</taxon>
        <taxon>Lactobacillales</taxon>
        <taxon>Enterococcaceae</taxon>
        <taxon>Enterococcus</taxon>
    </lineage>
</organism>
<feature type="transmembrane region" description="Helical" evidence="2">
    <location>
        <begin position="32"/>
        <end position="50"/>
    </location>
</feature>
<gene>
    <name evidence="4" type="ORF">A5810_003202</name>
</gene>
<feature type="transmembrane region" description="Helical" evidence="2">
    <location>
        <begin position="5"/>
        <end position="26"/>
    </location>
</feature>
<comment type="caution">
    <text evidence="4">The sequence shown here is derived from an EMBL/GenBank/DDBJ whole genome shotgun (WGS) entry which is preliminary data.</text>
</comment>
<dbReference type="GO" id="GO:0080120">
    <property type="term" value="P:CAAX-box protein maturation"/>
    <property type="evidence" value="ECO:0007669"/>
    <property type="project" value="UniProtKB-ARBA"/>
</dbReference>
<dbReference type="PANTHER" id="PTHR36435:SF1">
    <property type="entry name" value="CAAX AMINO TERMINAL PROTEASE FAMILY PROTEIN"/>
    <property type="match status" value="1"/>
</dbReference>
<evidence type="ECO:0000313" key="5">
    <source>
        <dbReference type="Proteomes" id="UP000194885"/>
    </source>
</evidence>
<feature type="domain" description="CAAX prenyl protease 2/Lysostaphin resistance protein A-like" evidence="3">
    <location>
        <begin position="101"/>
        <end position="185"/>
    </location>
</feature>
<dbReference type="EMBL" id="NGKW01000042">
    <property type="protein sequence ID" value="OTN82267.1"/>
    <property type="molecule type" value="Genomic_DNA"/>
</dbReference>
<keyword evidence="2" id="KW-0812">Transmembrane</keyword>
<evidence type="ECO:0000256" key="2">
    <source>
        <dbReference type="SAM" id="Phobius"/>
    </source>
</evidence>
<keyword evidence="2" id="KW-1133">Transmembrane helix</keyword>
<dbReference type="AlphaFoldDB" id="A0A242AMU0"/>
<dbReference type="GO" id="GO:0004175">
    <property type="term" value="F:endopeptidase activity"/>
    <property type="evidence" value="ECO:0007669"/>
    <property type="project" value="UniProtKB-ARBA"/>
</dbReference>
<reference evidence="4 5" key="1">
    <citation type="submission" date="2017-05" db="EMBL/GenBank/DDBJ databases">
        <title>The Genome Sequence of Enterococcus faecium 7H8_DIV0219.</title>
        <authorList>
            <consortium name="The Broad Institute Genomics Platform"/>
            <consortium name="The Broad Institute Genomic Center for Infectious Diseases"/>
            <person name="Earl A."/>
            <person name="Manson A."/>
            <person name="Schwartman J."/>
            <person name="Gilmore M."/>
            <person name="Abouelleil A."/>
            <person name="Cao P."/>
            <person name="Chapman S."/>
            <person name="Cusick C."/>
            <person name="Shea T."/>
            <person name="Young S."/>
            <person name="Neafsey D."/>
            <person name="Nusbaum C."/>
            <person name="Birren B."/>
        </authorList>
    </citation>
    <scope>NUCLEOTIDE SEQUENCE [LARGE SCALE GENOMIC DNA]</scope>
    <source>
        <strain evidence="4 5">7H8_DIV0219</strain>
    </source>
</reference>
<sequence length="193" mass="22007">MIRLLIVYGAIHVNVLLVSLFLVGYLDEELLLLLQAGFLAIMSWDWLHYGKGFSPISWKKRMVWILSSLVFMVFLSLLVRLLASEMPQNQETLMTVQRQVPFVSFLLFLVNASIAEEYCYRELLWEKLSKPLAQFLLTSFLFALAHHPSSPATWLSYGSLGLTLGMVRLKTDNLTSIFLHVAWNGLVLSLSLV</sequence>
<dbReference type="PANTHER" id="PTHR36435">
    <property type="entry name" value="SLR1288 PROTEIN"/>
    <property type="match status" value="1"/>
</dbReference>
<dbReference type="InterPro" id="IPR003675">
    <property type="entry name" value="Rce1/LyrA-like_dom"/>
</dbReference>
<feature type="transmembrane region" description="Helical" evidence="2">
    <location>
        <begin position="62"/>
        <end position="82"/>
    </location>
</feature>
<keyword evidence="2" id="KW-0472">Membrane</keyword>
<proteinExistence type="inferred from homology"/>
<comment type="similarity">
    <text evidence="1">Belongs to the UPF0177 family.</text>
</comment>
<dbReference type="InterPro" id="IPR052710">
    <property type="entry name" value="CAAX_protease"/>
</dbReference>